<evidence type="ECO:0000313" key="2">
    <source>
        <dbReference type="Proteomes" id="UP001162483"/>
    </source>
</evidence>
<name>A0ABN9G2P6_9NEOB</name>
<reference evidence="1" key="1">
    <citation type="submission" date="2023-05" db="EMBL/GenBank/DDBJ databases">
        <authorList>
            <person name="Stuckert A."/>
        </authorList>
    </citation>
    <scope>NUCLEOTIDE SEQUENCE</scope>
</reference>
<feature type="non-terminal residue" evidence="1">
    <location>
        <position position="1"/>
    </location>
</feature>
<dbReference type="InterPro" id="IPR043502">
    <property type="entry name" value="DNA/RNA_pol_sf"/>
</dbReference>
<organism evidence="1 2">
    <name type="scientific">Staurois parvus</name>
    <dbReference type="NCBI Taxonomy" id="386267"/>
    <lineage>
        <taxon>Eukaryota</taxon>
        <taxon>Metazoa</taxon>
        <taxon>Chordata</taxon>
        <taxon>Craniata</taxon>
        <taxon>Vertebrata</taxon>
        <taxon>Euteleostomi</taxon>
        <taxon>Amphibia</taxon>
        <taxon>Batrachia</taxon>
        <taxon>Anura</taxon>
        <taxon>Neobatrachia</taxon>
        <taxon>Ranoidea</taxon>
        <taxon>Ranidae</taxon>
        <taxon>Staurois</taxon>
    </lineage>
</organism>
<evidence type="ECO:0008006" key="3">
    <source>
        <dbReference type="Google" id="ProtNLM"/>
    </source>
</evidence>
<evidence type="ECO:0000313" key="1">
    <source>
        <dbReference type="EMBL" id="CAI9601936.1"/>
    </source>
</evidence>
<comment type="caution">
    <text evidence="1">The sequence shown here is derived from an EMBL/GenBank/DDBJ whole genome shotgun (WGS) entry which is preliminary data.</text>
</comment>
<gene>
    <name evidence="1" type="ORF">SPARVUS_LOCUS13051014</name>
</gene>
<feature type="non-terminal residue" evidence="1">
    <location>
        <position position="114"/>
    </location>
</feature>
<dbReference type="EMBL" id="CATNWA010017628">
    <property type="protein sequence ID" value="CAI9601936.1"/>
    <property type="molecule type" value="Genomic_DNA"/>
</dbReference>
<proteinExistence type="predicted"/>
<protein>
    <recommendedName>
        <fullName evidence="3">Pol-like protein</fullName>
    </recommendedName>
</protein>
<sequence length="114" mass="12752">IGAVHKGIGLFPGNFFPALLRGFGLSLASEVQSDLWIGDRPRFSHGHHGVWGLVASVDFLGYIISPVGFSMDPEKVSAVLQWPRPSGLRSIQRFFGICQLLSEKIYQELFQHWQ</sequence>
<keyword evidence="2" id="KW-1185">Reference proteome</keyword>
<dbReference type="SUPFAM" id="SSF56672">
    <property type="entry name" value="DNA/RNA polymerases"/>
    <property type="match status" value="1"/>
</dbReference>
<accession>A0ABN9G2P6</accession>
<dbReference type="Proteomes" id="UP001162483">
    <property type="component" value="Unassembled WGS sequence"/>
</dbReference>